<gene>
    <name evidence="1" type="ORF">PVE_R2G0209</name>
</gene>
<name>A0A1D3K7C6_PSEVE</name>
<proteinExistence type="predicted"/>
<dbReference type="Proteomes" id="UP000245431">
    <property type="component" value="Chromosome PVE_r2"/>
</dbReference>
<reference evidence="2" key="1">
    <citation type="submission" date="2016-07" db="EMBL/GenBank/DDBJ databases">
        <authorList>
            <person name="Florea S."/>
            <person name="Webb J.S."/>
            <person name="Jaromczyk J."/>
            <person name="Schardl C.L."/>
        </authorList>
    </citation>
    <scope>NUCLEOTIDE SEQUENCE [LARGE SCALE GENOMIC DNA]</scope>
    <source>
        <strain evidence="2">1YdBTEX2</strain>
    </source>
</reference>
<evidence type="ECO:0000313" key="1">
    <source>
        <dbReference type="EMBL" id="SBW84238.1"/>
    </source>
</evidence>
<dbReference type="AlphaFoldDB" id="A0A1D3K7C6"/>
<protein>
    <submittedName>
        <fullName evidence="1">Uncharacterized protein</fullName>
    </submittedName>
</protein>
<evidence type="ECO:0000313" key="2">
    <source>
        <dbReference type="Proteomes" id="UP000245431"/>
    </source>
</evidence>
<sequence length="80" mass="8432">MNLVDTAISALTNTASANGLPDEKAAISAACNAGFNASPGALMPAEFERFPLLTDWFSIGLNAQVRFSHTVKPDEFGFGQ</sequence>
<organism evidence="1 2">
    <name type="scientific">Pseudomonas veronii 1YdBTEX2</name>
    <dbReference type="NCBI Taxonomy" id="1295141"/>
    <lineage>
        <taxon>Bacteria</taxon>
        <taxon>Pseudomonadati</taxon>
        <taxon>Pseudomonadota</taxon>
        <taxon>Gammaproteobacteria</taxon>
        <taxon>Pseudomonadales</taxon>
        <taxon>Pseudomonadaceae</taxon>
        <taxon>Pseudomonas</taxon>
    </lineage>
</organism>
<dbReference type="EMBL" id="LT599584">
    <property type="protein sequence ID" value="SBW84238.1"/>
    <property type="molecule type" value="Genomic_DNA"/>
</dbReference>
<accession>A0A1D3K7C6</accession>